<dbReference type="GO" id="GO:0004124">
    <property type="term" value="F:cysteine synthase activity"/>
    <property type="evidence" value="ECO:0007669"/>
    <property type="project" value="TreeGrafter"/>
</dbReference>
<dbReference type="GO" id="GO:0003961">
    <property type="term" value="F:O-acetylhomoserine aminocarboxypropyltransferase activity"/>
    <property type="evidence" value="ECO:0007669"/>
    <property type="project" value="UniProtKB-EC"/>
</dbReference>
<dbReference type="InterPro" id="IPR000277">
    <property type="entry name" value="Cys/Met-Metab_PyrdxlP-dep_enz"/>
</dbReference>
<dbReference type="Pfam" id="PF01053">
    <property type="entry name" value="Cys_Met_Meta_PP"/>
    <property type="match status" value="1"/>
</dbReference>
<dbReference type="PROSITE" id="PS00868">
    <property type="entry name" value="CYS_MET_METAB_PP"/>
    <property type="match status" value="1"/>
</dbReference>
<comment type="similarity">
    <text evidence="2 6">Belongs to the trans-sulfuration enzymes family.</text>
</comment>
<dbReference type="NCBIfam" id="TIGR01326">
    <property type="entry name" value="OAH_OAS_sulfhy"/>
    <property type="match status" value="1"/>
</dbReference>
<dbReference type="InterPro" id="IPR015421">
    <property type="entry name" value="PyrdxlP-dep_Trfase_major"/>
</dbReference>
<evidence type="ECO:0000256" key="6">
    <source>
        <dbReference type="RuleBase" id="RU362118"/>
    </source>
</evidence>
<dbReference type="PANTHER" id="PTHR43797">
    <property type="entry name" value="HOMOCYSTEINE/CYSTEINE SYNTHASE"/>
    <property type="match status" value="1"/>
</dbReference>
<dbReference type="GO" id="GO:0005737">
    <property type="term" value="C:cytoplasm"/>
    <property type="evidence" value="ECO:0007669"/>
    <property type="project" value="TreeGrafter"/>
</dbReference>
<comment type="cofactor">
    <cofactor evidence="1 6">
        <name>pyridoxal 5'-phosphate</name>
        <dbReference type="ChEBI" id="CHEBI:597326"/>
    </cofactor>
</comment>
<dbReference type="PANTHER" id="PTHR43797:SF2">
    <property type="entry name" value="HOMOCYSTEINE_CYSTEINE SYNTHASE"/>
    <property type="match status" value="1"/>
</dbReference>
<evidence type="ECO:0000256" key="4">
    <source>
        <dbReference type="ARBA" id="ARBA00022898"/>
    </source>
</evidence>
<evidence type="ECO:0000313" key="8">
    <source>
        <dbReference type="EMBL" id="MBB5070374.1"/>
    </source>
</evidence>
<keyword evidence="4 5" id="KW-0663">Pyridoxal phosphate</keyword>
<reference evidence="8 9" key="1">
    <citation type="submission" date="2020-08" db="EMBL/GenBank/DDBJ databases">
        <title>Sequencing the genomes of 1000 actinobacteria strains.</title>
        <authorList>
            <person name="Klenk H.-P."/>
        </authorList>
    </citation>
    <scope>NUCLEOTIDE SEQUENCE [LARGE SCALE GENOMIC DNA]</scope>
    <source>
        <strain evidence="8 9">DSM 45582</strain>
    </source>
</reference>
<evidence type="ECO:0000256" key="7">
    <source>
        <dbReference type="SAM" id="MobiDB-lite"/>
    </source>
</evidence>
<keyword evidence="9" id="KW-1185">Reference proteome</keyword>
<dbReference type="GO" id="GO:0030170">
    <property type="term" value="F:pyridoxal phosphate binding"/>
    <property type="evidence" value="ECO:0007669"/>
    <property type="project" value="InterPro"/>
</dbReference>
<feature type="region of interest" description="Disordered" evidence="7">
    <location>
        <begin position="1"/>
        <end position="24"/>
    </location>
</feature>
<dbReference type="InterPro" id="IPR015424">
    <property type="entry name" value="PyrdxlP-dep_Trfase"/>
</dbReference>
<dbReference type="PIRSF" id="PIRSF001434">
    <property type="entry name" value="CGS"/>
    <property type="match status" value="1"/>
</dbReference>
<dbReference type="Gene3D" id="3.40.640.10">
    <property type="entry name" value="Type I PLP-dependent aspartate aminotransferase-like (Major domain)"/>
    <property type="match status" value="1"/>
</dbReference>
<dbReference type="InterPro" id="IPR006235">
    <property type="entry name" value="OAc-hSer/O-AcSer_sulfhydrylase"/>
</dbReference>
<evidence type="ECO:0000256" key="5">
    <source>
        <dbReference type="PIRSR" id="PIRSR001434-2"/>
    </source>
</evidence>
<name>A0A840NFJ9_9PSEU</name>
<dbReference type="InterPro" id="IPR054542">
    <property type="entry name" value="Cys_met_metab_PP"/>
</dbReference>
<evidence type="ECO:0000256" key="2">
    <source>
        <dbReference type="ARBA" id="ARBA00009077"/>
    </source>
</evidence>
<dbReference type="GO" id="GO:0016829">
    <property type="term" value="F:lyase activity"/>
    <property type="evidence" value="ECO:0007669"/>
    <property type="project" value="UniProtKB-KW"/>
</dbReference>
<dbReference type="SUPFAM" id="SSF53383">
    <property type="entry name" value="PLP-dependent transferases"/>
    <property type="match status" value="1"/>
</dbReference>
<evidence type="ECO:0000313" key="9">
    <source>
        <dbReference type="Proteomes" id="UP000580474"/>
    </source>
</evidence>
<comment type="caution">
    <text evidence="8">The sequence shown here is derived from an EMBL/GenBank/DDBJ whole genome shotgun (WGS) entry which is preliminary data.</text>
</comment>
<dbReference type="RefSeq" id="WP_184479915.1">
    <property type="nucleotide sequence ID" value="NZ_JACHIV010000001.1"/>
</dbReference>
<dbReference type="Proteomes" id="UP000580474">
    <property type="component" value="Unassembled WGS sequence"/>
</dbReference>
<dbReference type="GO" id="GO:0019346">
    <property type="term" value="P:transsulfuration"/>
    <property type="evidence" value="ECO:0007669"/>
    <property type="project" value="InterPro"/>
</dbReference>
<organism evidence="8 9">
    <name type="scientific">Saccharopolyspora gloriosae</name>
    <dbReference type="NCBI Taxonomy" id="455344"/>
    <lineage>
        <taxon>Bacteria</taxon>
        <taxon>Bacillati</taxon>
        <taxon>Actinomycetota</taxon>
        <taxon>Actinomycetes</taxon>
        <taxon>Pseudonocardiales</taxon>
        <taxon>Pseudonocardiaceae</taxon>
        <taxon>Saccharopolyspora</taxon>
    </lineage>
</organism>
<feature type="compositionally biased region" description="Basic and acidic residues" evidence="7">
    <location>
        <begin position="1"/>
        <end position="12"/>
    </location>
</feature>
<dbReference type="AlphaFoldDB" id="A0A840NFJ9"/>
<protein>
    <submittedName>
        <fullName evidence="8">O-acetylhomoserine (Thiol)-lyase</fullName>
        <ecNumber evidence="8">2.5.1.49</ecNumber>
    </submittedName>
</protein>
<dbReference type="GO" id="GO:0071269">
    <property type="term" value="P:L-homocysteine biosynthetic process"/>
    <property type="evidence" value="ECO:0007669"/>
    <property type="project" value="TreeGrafter"/>
</dbReference>
<dbReference type="FunFam" id="3.40.640.10:FF:000035">
    <property type="entry name" value="O-succinylhomoserine sulfhydrylase"/>
    <property type="match status" value="1"/>
</dbReference>
<sequence length="440" mass="46551">MTDRRWSFETRQVHAGSAPDATTGARATPIYQTSSFVFDDAEHAAAAFALQDLDTYAYSRLSNPTTSVVEQRIADLENALGAVAVASGQAASTLALLAIAKAGDHVVASSALYGGTYNLFAHTLADLGITVDFVADPDDLDQWRAALRPRTRALYAETIANPSGGVLDVEGVASVAHTAGVPLIVDNTVATPYLCRPLDHGADVVVHSTTKFLSGHGTGIGGIIVDSGRFDYAAEPERWPQLTRPDPSYHGLIFDAEFGELAYLMRVRTRLVRDLGPAVSPFNSFLLLQGIETLSLRMTRHTANARAVANWLEDQPGVTRVHYAGLPSSPWHASAKRYLTEGAGAVLAFDLAGGVAAGRRFVDALTLFSHLANIGDVRSLVIHPASTTHAQLPEPDQRAAGVTPGLIRLSVGLEDVQDLLADLAVGLAAAESSEAADVAE</sequence>
<evidence type="ECO:0000256" key="3">
    <source>
        <dbReference type="ARBA" id="ARBA00022679"/>
    </source>
</evidence>
<proteinExistence type="inferred from homology"/>
<dbReference type="GO" id="GO:0006535">
    <property type="term" value="P:cysteine biosynthetic process from serine"/>
    <property type="evidence" value="ECO:0007669"/>
    <property type="project" value="TreeGrafter"/>
</dbReference>
<dbReference type="CDD" id="cd00614">
    <property type="entry name" value="CGS_like"/>
    <property type="match status" value="1"/>
</dbReference>
<gene>
    <name evidence="8" type="ORF">BJ969_003462</name>
</gene>
<keyword evidence="8" id="KW-0456">Lyase</keyword>
<dbReference type="InterPro" id="IPR015422">
    <property type="entry name" value="PyrdxlP-dep_Trfase_small"/>
</dbReference>
<feature type="modified residue" description="N6-(pyridoxal phosphate)lysine" evidence="5">
    <location>
        <position position="211"/>
    </location>
</feature>
<dbReference type="EMBL" id="JACHIV010000001">
    <property type="protein sequence ID" value="MBB5070374.1"/>
    <property type="molecule type" value="Genomic_DNA"/>
</dbReference>
<dbReference type="EC" id="2.5.1.49" evidence="8"/>
<accession>A0A840NFJ9</accession>
<keyword evidence="3 8" id="KW-0808">Transferase</keyword>
<dbReference type="Gene3D" id="3.90.1150.10">
    <property type="entry name" value="Aspartate Aminotransferase, domain 1"/>
    <property type="match status" value="1"/>
</dbReference>
<evidence type="ECO:0000256" key="1">
    <source>
        <dbReference type="ARBA" id="ARBA00001933"/>
    </source>
</evidence>